<gene>
    <name evidence="1" type="ORF">NA66_104318</name>
</gene>
<accession>A0A318HY79</accession>
<evidence type="ECO:0008006" key="3">
    <source>
        <dbReference type="Google" id="ProtNLM"/>
    </source>
</evidence>
<sequence>MGDGVDWKGAPDSVSDCLFRSISGTRNRPEIKIDYILVGETTSSLISKLILKKESGEWKIDDIRYGNGKSRLRSKLAYAISEPIPASQ</sequence>
<dbReference type="AlphaFoldDB" id="A0A318HY79"/>
<reference evidence="1 2" key="1">
    <citation type="submission" date="2018-05" db="EMBL/GenBank/DDBJ databases">
        <title>Comparative genomics of bacterial root endophytes of switchgrass collected from native prairies over two seasons.</title>
        <authorList>
            <person name="Tang Y."/>
        </authorList>
    </citation>
    <scope>NUCLEOTIDE SEQUENCE [LARGE SCALE GENOMIC DNA]</scope>
    <source>
        <strain evidence="1 2">NFIX32</strain>
    </source>
</reference>
<organism evidence="1 2">
    <name type="scientific">Burkholderia pyrrocinia</name>
    <name type="common">Pseudomonas pyrrocinia</name>
    <dbReference type="NCBI Taxonomy" id="60550"/>
    <lineage>
        <taxon>Bacteria</taxon>
        <taxon>Pseudomonadati</taxon>
        <taxon>Pseudomonadota</taxon>
        <taxon>Betaproteobacteria</taxon>
        <taxon>Burkholderiales</taxon>
        <taxon>Burkholderiaceae</taxon>
        <taxon>Burkholderia</taxon>
        <taxon>Burkholderia cepacia complex</taxon>
    </lineage>
</organism>
<name>A0A318HY79_BURPY</name>
<protein>
    <recommendedName>
        <fullName evidence="3">DUF3828 domain-containing protein</fullName>
    </recommendedName>
</protein>
<evidence type="ECO:0000313" key="2">
    <source>
        <dbReference type="Proteomes" id="UP000247755"/>
    </source>
</evidence>
<proteinExistence type="predicted"/>
<evidence type="ECO:0000313" key="1">
    <source>
        <dbReference type="EMBL" id="PXX22056.1"/>
    </source>
</evidence>
<comment type="caution">
    <text evidence="1">The sequence shown here is derived from an EMBL/GenBank/DDBJ whole genome shotgun (WGS) entry which is preliminary data.</text>
</comment>
<dbReference type="Proteomes" id="UP000247755">
    <property type="component" value="Unassembled WGS sequence"/>
</dbReference>
<dbReference type="EMBL" id="QJJY01000043">
    <property type="protein sequence ID" value="PXX22056.1"/>
    <property type="molecule type" value="Genomic_DNA"/>
</dbReference>